<dbReference type="AlphaFoldDB" id="A0ABD1T846"/>
<accession>A0ABD1T846</accession>
<name>A0ABD1T846_9LAMI</name>
<sequence length="128" mass="13549">MVDNGGNSLEEIGRTAPENMVVIVEPVMGSILHPSSIREACGCGLPETGSAYLQTQFLKLQSLGLYLIGASLSSNTLPKIDLASLATKKISPVMRGKEVDNSQKWNLASMSPKADDQSSDSLATSNPK</sequence>
<evidence type="ECO:0000313" key="3">
    <source>
        <dbReference type="Proteomes" id="UP001604277"/>
    </source>
</evidence>
<dbReference type="EMBL" id="JBFOLJ010000009">
    <property type="protein sequence ID" value="KAL2508869.1"/>
    <property type="molecule type" value="Genomic_DNA"/>
</dbReference>
<dbReference type="Proteomes" id="UP001604277">
    <property type="component" value="Unassembled WGS sequence"/>
</dbReference>
<feature type="compositionally biased region" description="Polar residues" evidence="1">
    <location>
        <begin position="119"/>
        <end position="128"/>
    </location>
</feature>
<protein>
    <submittedName>
        <fullName evidence="2">Uncharacterized protein</fullName>
    </submittedName>
</protein>
<gene>
    <name evidence="2" type="ORF">Fot_32516</name>
</gene>
<keyword evidence="3" id="KW-1185">Reference proteome</keyword>
<evidence type="ECO:0000313" key="2">
    <source>
        <dbReference type="EMBL" id="KAL2508869.1"/>
    </source>
</evidence>
<proteinExistence type="predicted"/>
<feature type="region of interest" description="Disordered" evidence="1">
    <location>
        <begin position="97"/>
        <end position="128"/>
    </location>
</feature>
<comment type="caution">
    <text evidence="2">The sequence shown here is derived from an EMBL/GenBank/DDBJ whole genome shotgun (WGS) entry which is preliminary data.</text>
</comment>
<reference evidence="3" key="1">
    <citation type="submission" date="2024-07" db="EMBL/GenBank/DDBJ databases">
        <title>Two chromosome-level genome assemblies of Korean endemic species Abeliophyllum distichum and Forsythia ovata (Oleaceae).</title>
        <authorList>
            <person name="Jang H."/>
        </authorList>
    </citation>
    <scope>NUCLEOTIDE SEQUENCE [LARGE SCALE GENOMIC DNA]</scope>
</reference>
<organism evidence="2 3">
    <name type="scientific">Forsythia ovata</name>
    <dbReference type="NCBI Taxonomy" id="205694"/>
    <lineage>
        <taxon>Eukaryota</taxon>
        <taxon>Viridiplantae</taxon>
        <taxon>Streptophyta</taxon>
        <taxon>Embryophyta</taxon>
        <taxon>Tracheophyta</taxon>
        <taxon>Spermatophyta</taxon>
        <taxon>Magnoliopsida</taxon>
        <taxon>eudicotyledons</taxon>
        <taxon>Gunneridae</taxon>
        <taxon>Pentapetalae</taxon>
        <taxon>asterids</taxon>
        <taxon>lamiids</taxon>
        <taxon>Lamiales</taxon>
        <taxon>Oleaceae</taxon>
        <taxon>Forsythieae</taxon>
        <taxon>Forsythia</taxon>
    </lineage>
</organism>
<evidence type="ECO:0000256" key="1">
    <source>
        <dbReference type="SAM" id="MobiDB-lite"/>
    </source>
</evidence>